<organism evidence="2">
    <name type="scientific">Hexamita inflata</name>
    <dbReference type="NCBI Taxonomy" id="28002"/>
    <lineage>
        <taxon>Eukaryota</taxon>
        <taxon>Metamonada</taxon>
        <taxon>Diplomonadida</taxon>
        <taxon>Hexamitidae</taxon>
        <taxon>Hexamitinae</taxon>
        <taxon>Hexamita</taxon>
    </lineage>
</organism>
<protein>
    <submittedName>
        <fullName evidence="3">Hypothetical_protein</fullName>
    </submittedName>
</protein>
<reference evidence="2" key="1">
    <citation type="submission" date="2023-06" db="EMBL/GenBank/DDBJ databases">
        <authorList>
            <person name="Kurt Z."/>
        </authorList>
    </citation>
    <scope>NUCLEOTIDE SEQUENCE</scope>
</reference>
<name>A0AA86P494_9EUKA</name>
<dbReference type="Proteomes" id="UP001642409">
    <property type="component" value="Unassembled WGS sequence"/>
</dbReference>
<accession>A0AA86P494</accession>
<evidence type="ECO:0000313" key="5">
    <source>
        <dbReference type="Proteomes" id="UP001642409"/>
    </source>
</evidence>
<sequence>MNLQHITLRLLKTYCESKGGNIRPRFSTYSLQMLTDFFESLFYVTPKQISAPNYSNPQIGFPELKRHKLQPSTEIEEINYERFIKNALQNQDFINSNLIPSEFLTHQALKQQEENVEILEEVQNDFQLGKLMFQFEFEGNLNQQEEIQICKTTVCAPFQSYYGQAGFGDFALDCAIRNK</sequence>
<dbReference type="AlphaFoldDB" id="A0AA86P494"/>
<evidence type="ECO:0000313" key="3">
    <source>
        <dbReference type="EMBL" id="CAL5972670.1"/>
    </source>
</evidence>
<evidence type="ECO:0000313" key="1">
    <source>
        <dbReference type="EMBL" id="CAI9927463.1"/>
    </source>
</evidence>
<keyword evidence="5" id="KW-1185">Reference proteome</keyword>
<evidence type="ECO:0000313" key="4">
    <source>
        <dbReference type="EMBL" id="CAL6103805.1"/>
    </source>
</evidence>
<reference evidence="3 5" key="2">
    <citation type="submission" date="2024-07" db="EMBL/GenBank/DDBJ databases">
        <authorList>
            <person name="Akdeniz Z."/>
        </authorList>
    </citation>
    <scope>NUCLEOTIDE SEQUENCE [LARGE SCALE GENOMIC DNA]</scope>
</reference>
<proteinExistence type="predicted"/>
<evidence type="ECO:0000313" key="2">
    <source>
        <dbReference type="EMBL" id="CAI9931388.1"/>
    </source>
</evidence>
<gene>
    <name evidence="1" type="ORF">HINF_LOCUS15108</name>
    <name evidence="2" type="ORF">HINF_LOCUS19033</name>
    <name evidence="3" type="ORF">HINF_LOCUS2021</name>
    <name evidence="4" type="ORF">HINF_LOCUS72320</name>
</gene>
<comment type="caution">
    <text evidence="2">The sequence shown here is derived from an EMBL/GenBank/DDBJ whole genome shotgun (WGS) entry which is preliminary data.</text>
</comment>
<dbReference type="EMBL" id="CATOUU010000487">
    <property type="protein sequence ID" value="CAI9931388.1"/>
    <property type="molecule type" value="Genomic_DNA"/>
</dbReference>
<dbReference type="EMBL" id="CATOUU010000380">
    <property type="protein sequence ID" value="CAI9927463.1"/>
    <property type="molecule type" value="Genomic_DNA"/>
</dbReference>
<dbReference type="EMBL" id="CAXDID020000003">
    <property type="protein sequence ID" value="CAL5972670.1"/>
    <property type="molecule type" value="Genomic_DNA"/>
</dbReference>
<dbReference type="EMBL" id="CAXDID020000571">
    <property type="protein sequence ID" value="CAL6103805.1"/>
    <property type="molecule type" value="Genomic_DNA"/>
</dbReference>